<dbReference type="CDD" id="cd00081">
    <property type="entry name" value="Hint"/>
    <property type="match status" value="2"/>
</dbReference>
<dbReference type="PROSITE" id="PS50162">
    <property type="entry name" value="RECA_2"/>
    <property type="match status" value="1"/>
</dbReference>
<dbReference type="Gene3D" id="3.10.28.10">
    <property type="entry name" value="Homing endonucleases"/>
    <property type="match status" value="2"/>
</dbReference>
<keyword evidence="6" id="KW-0068">Autocatalytic cleavage</keyword>
<dbReference type="Pfam" id="PF00154">
    <property type="entry name" value="RecA_N"/>
    <property type="match status" value="2"/>
</dbReference>
<evidence type="ECO:0000256" key="7">
    <source>
        <dbReference type="ARBA" id="ARBA00022840"/>
    </source>
</evidence>
<dbReference type="InterPro" id="IPR020588">
    <property type="entry name" value="RecA_ATP-bd"/>
</dbReference>
<dbReference type="InterPro" id="IPR003586">
    <property type="entry name" value="Hint_dom_C"/>
</dbReference>
<dbReference type="EMBL" id="BOPD01000030">
    <property type="protein sequence ID" value="GIJ35411.1"/>
    <property type="molecule type" value="Genomic_DNA"/>
</dbReference>
<dbReference type="InterPro" id="IPR023400">
    <property type="entry name" value="RecA_C_sf"/>
</dbReference>
<keyword evidence="4" id="KW-0963">Cytoplasm</keyword>
<dbReference type="GO" id="GO:0005829">
    <property type="term" value="C:cytosol"/>
    <property type="evidence" value="ECO:0007669"/>
    <property type="project" value="TreeGrafter"/>
</dbReference>
<dbReference type="InterPro" id="IPR020587">
    <property type="entry name" value="RecA_monomer-monomer_interface"/>
</dbReference>
<protein>
    <recommendedName>
        <fullName evidence="3">Protein RecA</fullName>
    </recommendedName>
    <alternativeName>
        <fullName evidence="13">Recombinase A</fullName>
    </alternativeName>
</protein>
<name>A0A9W5UVQ0_9ACTN</name>
<dbReference type="SUPFAM" id="SSF52540">
    <property type="entry name" value="P-loop containing nucleoside triphosphate hydrolases"/>
    <property type="match status" value="2"/>
</dbReference>
<dbReference type="InterPro" id="IPR027417">
    <property type="entry name" value="P-loop_NTPase"/>
</dbReference>
<dbReference type="Pfam" id="PF14528">
    <property type="entry name" value="LAGLIDADG_3"/>
    <property type="match status" value="2"/>
</dbReference>
<dbReference type="PRINTS" id="PR00379">
    <property type="entry name" value="INTEIN"/>
</dbReference>
<dbReference type="SMART" id="SM00305">
    <property type="entry name" value="HintC"/>
    <property type="match status" value="2"/>
</dbReference>
<evidence type="ECO:0000256" key="3">
    <source>
        <dbReference type="ARBA" id="ARBA00015553"/>
    </source>
</evidence>
<sequence>MAAGPDREKALDLALAQIDKQFGKGSVMRLGERPVIQTSVIPTGSIALDVALGVGGLPRGRVVEVYGPESSGKCLTADTHLWTDRGLETVEELFTRCGQPASCTSRVTDIRDLGLRMVNERGELEAVAALTHNNRKPVIKLKLRSGRTVTATKNHPLRVMTDRGFIAWRKVGNIRPGDFVVSATFGASEAAHGDGLSEDEAVVLGYLVAEGSLGYQHSVRFTNWDTEVSGEYRHLMEQVFGVEVRDYDNKEFVVSGGAFRKRLAEEYGLDYVTAHGKSVPYRVRTAGHKAQRAFLSALFEGDGWIDESSTIGLGTASEQLAREVQLLLYGLNIPNTVSSKWNETYQRQYWTVTVNPSVAHRFVDEVGFRSARRRAQVERCFRTSERDAQFENIPHLKGLIQDLRDDCGGDRAFDRVAGDLFRTDIELACSRSRLAKIVEWGERRRERLSASGQAIVTHLKHLATSSYTYEQVVEAADAGTQPTFDVMLPGTHSFLANGMLSHNTTVALHAVANAQRAGGIAAFIDAEHALDPEYARALGVDTDALLVSQPDTGEQALEIADMLVRSGAIDIIVIDSVAALVPRAEIEGEMGDSHVGLQARLMSQALRKITGVLNNTGTTAIFINQLREKIGVMFGSPETTTGGRALKFYASVRLDVRRIESLKDGTDVVGNRTRVKVVKNKCLAEGTMVFDPVTGRANRIEDIVDGRMPVSVVAAAKDGMLHARPVVSWFDQGEQDVIGVRLRGGATVWATPDHKVLTDRGWKVAGELGAGDRVAQPRQFLGFGEHEPYSPEQARMLGYLIGDGYVGGKTPLQFINIQESLKADAARIAAGLGCDTHEHDGKLAISFSHRQGERNELLALCRQAGIYGKLAWEKTIPAEFFDPGLSREVAGNLLFGLLESDGWVSIEQTGAIRVGYTTTSEQLAHQLHWLLLRYGITSSVRRYDPTGQRPSLIKGRRIQAKRLCYEVRVAGSDNVEAFAEAVPLWGPRGVILREALNSQEGRRRGSQAGYLSPAVTESVLAHLAGKGVTAVLAAQLIGATAGNSRGGMKQVLGLHQIRRDRLQLLADALDDAFLRELLAEQVRYSTVKEILPARRTRTFDVEVDELHTLVADDIVVHNCAAPFKQAEFDIMYGKGISREGSLIDVGVEQSIIRKSGAWYTYEGDQLGQGKEKAREFLRENPDVAAEIEKKILEKLGVGVGAGDAAGGPELPPVDF</sequence>
<dbReference type="SUPFAM" id="SSF55608">
    <property type="entry name" value="Homing endonucleases"/>
    <property type="match status" value="2"/>
</dbReference>
<reference evidence="17" key="1">
    <citation type="submission" date="2021-01" db="EMBL/GenBank/DDBJ databases">
        <title>Whole genome shotgun sequence of Verrucosispora sediminis NBRC 107745.</title>
        <authorList>
            <person name="Komaki H."/>
            <person name="Tamura T."/>
        </authorList>
    </citation>
    <scope>NUCLEOTIDE SEQUENCE</scope>
    <source>
        <strain evidence="17">NBRC 107745</strain>
    </source>
</reference>
<dbReference type="OrthoDB" id="9776733at2"/>
<dbReference type="SUPFAM" id="SSF54752">
    <property type="entry name" value="RecA protein, C-terminal domain"/>
    <property type="match status" value="1"/>
</dbReference>
<comment type="subcellular location">
    <subcellularLocation>
        <location evidence="1">Cytoplasm</location>
    </subcellularLocation>
</comment>
<dbReference type="SMART" id="SM00306">
    <property type="entry name" value="HintN"/>
    <property type="match status" value="2"/>
</dbReference>
<dbReference type="InterPro" id="IPR003587">
    <property type="entry name" value="Hint_dom_N"/>
</dbReference>
<keyword evidence="11" id="KW-0227">DNA damage</keyword>
<evidence type="ECO:0000259" key="16">
    <source>
        <dbReference type="PROSITE" id="PS50819"/>
    </source>
</evidence>
<dbReference type="PROSITE" id="PS50163">
    <property type="entry name" value="RECA_3"/>
    <property type="match status" value="2"/>
</dbReference>
<dbReference type="NCBIfam" id="TIGR01443">
    <property type="entry name" value="intein_Cterm"/>
    <property type="match status" value="2"/>
</dbReference>
<dbReference type="RefSeq" id="WP_139233242.1">
    <property type="nucleotide sequence ID" value="NZ_BOPD01000030.1"/>
</dbReference>
<evidence type="ECO:0000256" key="4">
    <source>
        <dbReference type="ARBA" id="ARBA00022490"/>
    </source>
</evidence>
<evidence type="ECO:0000256" key="9">
    <source>
        <dbReference type="ARBA" id="ARBA00023125"/>
    </source>
</evidence>
<proteinExistence type="inferred from homology"/>
<dbReference type="PROSITE" id="PS50817">
    <property type="entry name" value="INTEIN_N_TER"/>
    <property type="match status" value="2"/>
</dbReference>
<keyword evidence="9" id="KW-0238">DNA-binding</keyword>
<feature type="domain" description="DOD-type homing endonuclease" evidence="16">
    <location>
        <begin position="796"/>
        <end position="936"/>
    </location>
</feature>
<evidence type="ECO:0000256" key="8">
    <source>
        <dbReference type="ARBA" id="ARBA00023000"/>
    </source>
</evidence>
<dbReference type="NCBIfam" id="TIGR02012">
    <property type="entry name" value="tigrfam_recA"/>
    <property type="match status" value="1"/>
</dbReference>
<dbReference type="InterPro" id="IPR004042">
    <property type="entry name" value="Intein_endonuc_central"/>
</dbReference>
<dbReference type="GO" id="GO:0004519">
    <property type="term" value="F:endonuclease activity"/>
    <property type="evidence" value="ECO:0007669"/>
    <property type="project" value="InterPro"/>
</dbReference>
<evidence type="ECO:0000259" key="15">
    <source>
        <dbReference type="PROSITE" id="PS50163"/>
    </source>
</evidence>
<dbReference type="InterPro" id="IPR027434">
    <property type="entry name" value="Homing_endonucl"/>
</dbReference>
<dbReference type="Gene3D" id="3.30.250.10">
    <property type="entry name" value="RecA protein, C-terminal domain"/>
    <property type="match status" value="1"/>
</dbReference>
<dbReference type="PROSITE" id="PS50818">
    <property type="entry name" value="INTEIN_C_TER"/>
    <property type="match status" value="2"/>
</dbReference>
<dbReference type="SUPFAM" id="SSF51294">
    <property type="entry name" value="Hedgehog/intein (Hint) domain"/>
    <property type="match status" value="2"/>
</dbReference>
<dbReference type="InterPro" id="IPR006141">
    <property type="entry name" value="Intein_N"/>
</dbReference>
<dbReference type="GO" id="GO:0006281">
    <property type="term" value="P:DNA repair"/>
    <property type="evidence" value="ECO:0007669"/>
    <property type="project" value="InterPro"/>
</dbReference>
<evidence type="ECO:0000256" key="11">
    <source>
        <dbReference type="ARBA" id="ARBA00023236"/>
    </source>
</evidence>
<comment type="function">
    <text evidence="12">Can catalyze the hydrolysis of ATP in the presence of single-stranded DNA, the ATP-dependent uptake of single-stranded DNA by duplex DNA, and the ATP-dependent hybridization of homologous single-stranded DNAs. It interacts with LexA causing its activation and leading to its autocatalytic cleavage.</text>
</comment>
<dbReference type="PROSITE" id="PS50819">
    <property type="entry name" value="INTEIN_ENDONUCLEASE"/>
    <property type="match status" value="2"/>
</dbReference>
<dbReference type="NCBIfam" id="NF007072">
    <property type="entry name" value="PRK09519.1"/>
    <property type="match status" value="1"/>
</dbReference>
<feature type="domain" description="RecA family profile 2" evidence="15">
    <location>
        <begin position="631"/>
        <end position="692"/>
    </location>
</feature>
<evidence type="ECO:0000256" key="5">
    <source>
        <dbReference type="ARBA" id="ARBA00022741"/>
    </source>
</evidence>
<dbReference type="GO" id="GO:0016539">
    <property type="term" value="P:intein-mediated protein splicing"/>
    <property type="evidence" value="ECO:0007669"/>
    <property type="project" value="InterPro"/>
</dbReference>
<dbReference type="NCBIfam" id="TIGR01445">
    <property type="entry name" value="intein_Nterm"/>
    <property type="match status" value="2"/>
</dbReference>
<feature type="domain" description="RecA family profile 1" evidence="14">
    <location>
        <begin position="504"/>
        <end position="626"/>
    </location>
</feature>
<dbReference type="PRINTS" id="PR00142">
    <property type="entry name" value="RECA"/>
</dbReference>
<keyword evidence="10" id="KW-0233">DNA recombination</keyword>
<evidence type="ECO:0000256" key="1">
    <source>
        <dbReference type="ARBA" id="ARBA00004496"/>
    </source>
</evidence>
<dbReference type="InterPro" id="IPR006142">
    <property type="entry name" value="INTEIN"/>
</dbReference>
<evidence type="ECO:0000256" key="6">
    <source>
        <dbReference type="ARBA" id="ARBA00022813"/>
    </source>
</evidence>
<evidence type="ECO:0000259" key="14">
    <source>
        <dbReference type="PROSITE" id="PS50162"/>
    </source>
</evidence>
<dbReference type="InterPro" id="IPR030934">
    <property type="entry name" value="Intein_C"/>
</dbReference>
<evidence type="ECO:0000313" key="17">
    <source>
        <dbReference type="EMBL" id="GIJ35411.1"/>
    </source>
</evidence>
<gene>
    <name evidence="17" type="ORF">Vse01_45590</name>
</gene>
<dbReference type="InterPro" id="IPR013765">
    <property type="entry name" value="DNA_recomb/repair_RecA"/>
</dbReference>
<evidence type="ECO:0000256" key="10">
    <source>
        <dbReference type="ARBA" id="ARBA00023172"/>
    </source>
</evidence>
<dbReference type="PANTHER" id="PTHR45900:SF1">
    <property type="entry name" value="MITOCHONDRIAL DNA REPAIR PROTEIN RECA HOMOLOG-RELATED"/>
    <property type="match status" value="1"/>
</dbReference>
<dbReference type="PANTHER" id="PTHR45900">
    <property type="entry name" value="RECA"/>
    <property type="match status" value="1"/>
</dbReference>
<dbReference type="InterPro" id="IPR004860">
    <property type="entry name" value="LAGLIDADG_dom"/>
</dbReference>
<dbReference type="CDD" id="cd00983">
    <property type="entry name" value="RecA"/>
    <property type="match status" value="1"/>
</dbReference>
<keyword evidence="18" id="KW-1185">Reference proteome</keyword>
<feature type="domain" description="RecA family profile 2" evidence="15">
    <location>
        <begin position="1091"/>
        <end position="1141"/>
    </location>
</feature>
<dbReference type="Pfam" id="PF21096">
    <property type="entry name" value="RecA_C"/>
    <property type="match status" value="1"/>
</dbReference>
<dbReference type="InterPro" id="IPR036844">
    <property type="entry name" value="Hint_dom_sf"/>
</dbReference>
<dbReference type="InterPro" id="IPR049261">
    <property type="entry name" value="RecA-like_C"/>
</dbReference>
<feature type="domain" description="DOD-type homing endonuclease" evidence="16">
    <location>
        <begin position="203"/>
        <end position="333"/>
    </location>
</feature>
<dbReference type="Gene3D" id="3.40.50.300">
    <property type="entry name" value="P-loop containing nucleotide triphosphate hydrolases"/>
    <property type="match status" value="2"/>
</dbReference>
<keyword evidence="11" id="KW-0742">SOS response</keyword>
<dbReference type="Gene3D" id="2.170.16.10">
    <property type="entry name" value="Hedgehog/Intein (Hint) domain"/>
    <property type="match status" value="3"/>
</dbReference>
<dbReference type="AlphaFoldDB" id="A0A9W5UVQ0"/>
<evidence type="ECO:0000256" key="2">
    <source>
        <dbReference type="ARBA" id="ARBA00009391"/>
    </source>
</evidence>
<keyword evidence="5" id="KW-0547">Nucleotide-binding</keyword>
<dbReference type="InterPro" id="IPR049428">
    <property type="entry name" value="RecA-like_N"/>
</dbReference>
<evidence type="ECO:0000256" key="13">
    <source>
        <dbReference type="ARBA" id="ARBA00033319"/>
    </source>
</evidence>
<dbReference type="GO" id="GO:0006310">
    <property type="term" value="P:DNA recombination"/>
    <property type="evidence" value="ECO:0007669"/>
    <property type="project" value="UniProtKB-KW"/>
</dbReference>
<dbReference type="GO" id="GO:0005524">
    <property type="term" value="F:ATP binding"/>
    <property type="evidence" value="ECO:0007669"/>
    <property type="project" value="UniProtKB-KW"/>
</dbReference>
<comment type="similarity">
    <text evidence="2">Belongs to the RecA family.</text>
</comment>
<keyword evidence="7" id="KW-0067">ATP-binding</keyword>
<keyword evidence="8" id="KW-0651">Protein splicing</keyword>
<evidence type="ECO:0000313" key="18">
    <source>
        <dbReference type="Proteomes" id="UP000607311"/>
    </source>
</evidence>
<organism evidence="17 18">
    <name type="scientific">Micromonospora sediminimaris</name>
    <dbReference type="NCBI Taxonomy" id="547162"/>
    <lineage>
        <taxon>Bacteria</taxon>
        <taxon>Bacillati</taxon>
        <taxon>Actinomycetota</taxon>
        <taxon>Actinomycetes</taxon>
        <taxon>Micromonosporales</taxon>
        <taxon>Micromonosporaceae</taxon>
        <taxon>Micromonospora</taxon>
    </lineage>
</organism>
<evidence type="ECO:0000256" key="12">
    <source>
        <dbReference type="ARBA" id="ARBA00025580"/>
    </source>
</evidence>
<dbReference type="Proteomes" id="UP000607311">
    <property type="component" value="Unassembled WGS sequence"/>
</dbReference>
<dbReference type="PROSITE" id="PS00321">
    <property type="entry name" value="RECA_1"/>
    <property type="match status" value="1"/>
</dbReference>
<dbReference type="GO" id="GO:0003697">
    <property type="term" value="F:single-stranded DNA binding"/>
    <property type="evidence" value="ECO:0007669"/>
    <property type="project" value="InterPro"/>
</dbReference>
<dbReference type="InterPro" id="IPR020584">
    <property type="entry name" value="DNA_recomb/repair_RecA_CS"/>
</dbReference>
<comment type="caution">
    <text evidence="17">The sequence shown here is derived from an EMBL/GenBank/DDBJ whole genome shotgun (WGS) entry which is preliminary data.</text>
</comment>
<accession>A0A9W5UVQ0</accession>
<dbReference type="GO" id="GO:0009432">
    <property type="term" value="P:SOS response"/>
    <property type="evidence" value="ECO:0007669"/>
    <property type="project" value="UniProtKB-KW"/>
</dbReference>
<dbReference type="GO" id="GO:0140664">
    <property type="term" value="F:ATP-dependent DNA damage sensor activity"/>
    <property type="evidence" value="ECO:0007669"/>
    <property type="project" value="InterPro"/>
</dbReference>